<keyword evidence="2" id="KW-1185">Reference proteome</keyword>
<sequence length="243" mass="26947">MTAPTETGHDRVYDNFYRVERAGAVRLRDGGGPFGFDISKAVMIDDLISSYRCDGLVETGSFLGDTSVYLARTYGDIPLWTCDIDPVFSQVAGHRLRSYPQARCEATDSPTLVEEANAHFARPLYYLDAHWEQEWPLSRELAAITHGIVIIDDFDIGHHRFGFDTYQGRACGPEMLRPLADRLPVYYTLDPEAATPFPVLQVGRRSGIGVVAYGPDATRACDTNPHLVRHLNAAVRETEGAGL</sequence>
<accession>A0ABQ3T3N9</accession>
<evidence type="ECO:0000313" key="1">
    <source>
        <dbReference type="EMBL" id="GHI75004.1"/>
    </source>
</evidence>
<reference evidence="2" key="1">
    <citation type="submission" date="2023-07" db="EMBL/GenBank/DDBJ databases">
        <title>Whole genome shotgun sequence of Streptomyces spororaveus NBRC 15456.</title>
        <authorList>
            <person name="Komaki H."/>
            <person name="Tamura T."/>
        </authorList>
    </citation>
    <scope>NUCLEOTIDE SEQUENCE [LARGE SCALE GENOMIC DNA]</scope>
    <source>
        <strain evidence="2">NBRC 15456</strain>
    </source>
</reference>
<comment type="caution">
    <text evidence="1">The sequence shown here is derived from an EMBL/GenBank/DDBJ whole genome shotgun (WGS) entry which is preliminary data.</text>
</comment>
<name>A0ABQ3T3N9_9ACTN</name>
<proteinExistence type="predicted"/>
<dbReference type="Gene3D" id="3.40.50.150">
    <property type="entry name" value="Vaccinia Virus protein VP39"/>
    <property type="match status" value="1"/>
</dbReference>
<evidence type="ECO:0000313" key="2">
    <source>
        <dbReference type="Proteomes" id="UP000608522"/>
    </source>
</evidence>
<dbReference type="Proteomes" id="UP000608522">
    <property type="component" value="Unassembled WGS sequence"/>
</dbReference>
<gene>
    <name evidence="1" type="ORF">Sspor_05650</name>
</gene>
<dbReference type="InterPro" id="IPR029063">
    <property type="entry name" value="SAM-dependent_MTases_sf"/>
</dbReference>
<dbReference type="SUPFAM" id="SSF53335">
    <property type="entry name" value="S-adenosyl-L-methionine-dependent methyltransferases"/>
    <property type="match status" value="1"/>
</dbReference>
<evidence type="ECO:0008006" key="3">
    <source>
        <dbReference type="Google" id="ProtNLM"/>
    </source>
</evidence>
<organism evidence="1 2">
    <name type="scientific">Streptomyces spororaveus</name>
    <dbReference type="NCBI Taxonomy" id="284039"/>
    <lineage>
        <taxon>Bacteria</taxon>
        <taxon>Bacillati</taxon>
        <taxon>Actinomycetota</taxon>
        <taxon>Actinomycetes</taxon>
        <taxon>Kitasatosporales</taxon>
        <taxon>Streptomycetaceae</taxon>
        <taxon>Streptomyces</taxon>
    </lineage>
</organism>
<dbReference type="RefSeq" id="WP_202197541.1">
    <property type="nucleotide sequence ID" value="NZ_BAAATO010000061.1"/>
</dbReference>
<dbReference type="EMBL" id="BNED01000004">
    <property type="protein sequence ID" value="GHI75004.1"/>
    <property type="molecule type" value="Genomic_DNA"/>
</dbReference>
<protein>
    <recommendedName>
        <fullName evidence="3">Methyltransferase family protein</fullName>
    </recommendedName>
</protein>